<accession>A0ABX1VR95</accession>
<sequence>MGTAAATIVVKISGSQVVSASAFHMNKNRKQTQLKGRQHILNGTIKILKEIQNHAKGEILPGLPAGKGTILLPESSQERKKRTKSVDKRHIVV</sequence>
<protein>
    <submittedName>
        <fullName evidence="2">Uncharacterized protein</fullName>
    </submittedName>
</protein>
<feature type="region of interest" description="Disordered" evidence="1">
    <location>
        <begin position="70"/>
        <end position="93"/>
    </location>
</feature>
<proteinExistence type="predicted"/>
<reference evidence="2 3" key="1">
    <citation type="submission" date="2020-03" db="EMBL/GenBank/DDBJ databases">
        <title>Genome Sequence of industrial isolate, B5A.</title>
        <authorList>
            <person name="Sharma S."/>
            <person name="Patil P.B."/>
            <person name="Korpole S."/>
        </authorList>
    </citation>
    <scope>NUCLEOTIDE SEQUENCE [LARGE SCALE GENOMIC DNA]</scope>
    <source>
        <strain evidence="2 3">PI-S10-B5A</strain>
    </source>
</reference>
<dbReference type="EMBL" id="JAAOXG010000021">
    <property type="protein sequence ID" value="NNJ30525.1"/>
    <property type="molecule type" value="Genomic_DNA"/>
</dbReference>
<comment type="caution">
    <text evidence="2">The sequence shown here is derived from an EMBL/GenBank/DDBJ whole genome shotgun (WGS) entry which is preliminary data.</text>
</comment>
<gene>
    <name evidence="2" type="ORF">G9470_12095</name>
</gene>
<evidence type="ECO:0000256" key="1">
    <source>
        <dbReference type="SAM" id="MobiDB-lite"/>
    </source>
</evidence>
<evidence type="ECO:0000313" key="2">
    <source>
        <dbReference type="EMBL" id="NNJ30525.1"/>
    </source>
</evidence>
<name>A0ABX1VR95_9FIRM</name>
<organism evidence="2 3">
    <name type="scientific">Lacrimispora defluvii</name>
    <dbReference type="NCBI Taxonomy" id="2719233"/>
    <lineage>
        <taxon>Bacteria</taxon>
        <taxon>Bacillati</taxon>
        <taxon>Bacillota</taxon>
        <taxon>Clostridia</taxon>
        <taxon>Lachnospirales</taxon>
        <taxon>Lachnospiraceae</taxon>
        <taxon>Lacrimispora</taxon>
    </lineage>
</organism>
<evidence type="ECO:0000313" key="3">
    <source>
        <dbReference type="Proteomes" id="UP000539052"/>
    </source>
</evidence>
<dbReference type="Proteomes" id="UP000539052">
    <property type="component" value="Unassembled WGS sequence"/>
</dbReference>
<keyword evidence="3" id="KW-1185">Reference proteome</keyword>
<feature type="compositionally biased region" description="Basic and acidic residues" evidence="1">
    <location>
        <begin position="84"/>
        <end position="93"/>
    </location>
</feature>
<dbReference type="RefSeq" id="WP_170821706.1">
    <property type="nucleotide sequence ID" value="NZ_JAAOXG010000021.1"/>
</dbReference>